<dbReference type="FunFam" id="3.90.79.10:FF:000101">
    <property type="entry name" value="U8 snoRNA-decapping enzyme"/>
    <property type="match status" value="1"/>
</dbReference>
<dbReference type="PANTHER" id="PTHR31699">
    <property type="entry name" value="NUDIX T16 FAMILY MEMBER"/>
    <property type="match status" value="1"/>
</dbReference>
<comment type="catalytic activity">
    <reaction evidence="16">
        <text>dIDP + H2O = dIMP + phosphate + H(+)</text>
        <dbReference type="Rhea" id="RHEA:35211"/>
        <dbReference type="ChEBI" id="CHEBI:15377"/>
        <dbReference type="ChEBI" id="CHEBI:15378"/>
        <dbReference type="ChEBI" id="CHEBI:43474"/>
        <dbReference type="ChEBI" id="CHEBI:61194"/>
        <dbReference type="ChEBI" id="CHEBI:62286"/>
        <dbReference type="EC" id="3.6.1.64"/>
    </reaction>
    <physiologicalReaction direction="left-to-right" evidence="16">
        <dbReference type="Rhea" id="RHEA:35212"/>
    </physiologicalReaction>
</comment>
<comment type="catalytic activity">
    <reaction evidence="14">
        <text>a 5'-end (N(7)-methyl 5'-triphosphoguanosine)-ribonucleoside in mRNA + H2O = N(7)-methyl-GDP + a 5'-end phospho-ribonucleoside in mRNA + 2 H(+)</text>
        <dbReference type="Rhea" id="RHEA:67484"/>
        <dbReference type="Rhea" id="RHEA-COMP:15692"/>
        <dbReference type="Rhea" id="RHEA-COMP:17167"/>
        <dbReference type="ChEBI" id="CHEBI:15377"/>
        <dbReference type="ChEBI" id="CHEBI:15378"/>
        <dbReference type="ChEBI" id="CHEBI:63714"/>
        <dbReference type="ChEBI" id="CHEBI:138282"/>
        <dbReference type="ChEBI" id="CHEBI:156461"/>
        <dbReference type="EC" id="3.6.1.62"/>
    </reaction>
    <physiologicalReaction direction="left-to-right" evidence="14">
        <dbReference type="Rhea" id="RHEA:67485"/>
    </physiologicalReaction>
</comment>
<evidence type="ECO:0000259" key="17">
    <source>
        <dbReference type="PROSITE" id="PS51462"/>
    </source>
</evidence>
<evidence type="ECO:0000256" key="16">
    <source>
        <dbReference type="ARBA" id="ARBA00048945"/>
    </source>
</evidence>
<feature type="domain" description="Nudix hydrolase" evidence="17">
    <location>
        <begin position="16"/>
        <end position="169"/>
    </location>
</feature>
<dbReference type="GO" id="GO:1990174">
    <property type="term" value="F:phosphodiesterase decapping endonuclease activity"/>
    <property type="evidence" value="ECO:0007669"/>
    <property type="project" value="TreeGrafter"/>
</dbReference>
<evidence type="ECO:0000313" key="18">
    <source>
        <dbReference type="EMBL" id="KAJ8259146.1"/>
    </source>
</evidence>
<gene>
    <name evidence="18" type="ORF">COCON_G00181580</name>
</gene>
<evidence type="ECO:0000256" key="1">
    <source>
        <dbReference type="ARBA" id="ARBA00001941"/>
    </source>
</evidence>
<evidence type="ECO:0000256" key="6">
    <source>
        <dbReference type="ARBA" id="ARBA00023242"/>
    </source>
</evidence>
<evidence type="ECO:0000256" key="5">
    <source>
        <dbReference type="ARBA" id="ARBA00023080"/>
    </source>
</evidence>
<dbReference type="PROSITE" id="PS51462">
    <property type="entry name" value="NUDIX"/>
    <property type="match status" value="1"/>
</dbReference>
<evidence type="ECO:0000256" key="2">
    <source>
        <dbReference type="ARBA" id="ARBA00004604"/>
    </source>
</evidence>
<comment type="catalytic activity">
    <reaction evidence="15">
        <text>IDP + H2O = IMP + phosphate + H(+)</text>
        <dbReference type="Rhea" id="RHEA:35207"/>
        <dbReference type="ChEBI" id="CHEBI:15377"/>
        <dbReference type="ChEBI" id="CHEBI:15378"/>
        <dbReference type="ChEBI" id="CHEBI:43474"/>
        <dbReference type="ChEBI" id="CHEBI:58053"/>
        <dbReference type="ChEBI" id="CHEBI:58280"/>
        <dbReference type="EC" id="3.6.1.64"/>
    </reaction>
    <physiologicalReaction direction="left-to-right" evidence="15">
        <dbReference type="Rhea" id="RHEA:35208"/>
    </physiologicalReaction>
</comment>
<evidence type="ECO:0000256" key="10">
    <source>
        <dbReference type="ARBA" id="ARBA00041450"/>
    </source>
</evidence>
<dbReference type="AlphaFoldDB" id="A0A9Q1D5T1"/>
<dbReference type="GO" id="GO:0005730">
    <property type="term" value="C:nucleolus"/>
    <property type="evidence" value="ECO:0007669"/>
    <property type="project" value="UniProtKB-SubCell"/>
</dbReference>
<keyword evidence="5" id="KW-0546">Nucleotide metabolism</keyword>
<proteinExistence type="inferred from homology"/>
<dbReference type="PANTHER" id="PTHR31699:SF1">
    <property type="entry name" value="U8 SNORNA-DECAPPING ENZYME"/>
    <property type="match status" value="1"/>
</dbReference>
<keyword evidence="4" id="KW-0694">RNA-binding</keyword>
<comment type="caution">
    <text evidence="18">The sequence shown here is derived from an EMBL/GenBank/DDBJ whole genome shotgun (WGS) entry which is preliminary data.</text>
</comment>
<organism evidence="18 19">
    <name type="scientific">Conger conger</name>
    <name type="common">Conger eel</name>
    <name type="synonym">Muraena conger</name>
    <dbReference type="NCBI Taxonomy" id="82655"/>
    <lineage>
        <taxon>Eukaryota</taxon>
        <taxon>Metazoa</taxon>
        <taxon>Chordata</taxon>
        <taxon>Craniata</taxon>
        <taxon>Vertebrata</taxon>
        <taxon>Euteleostomi</taxon>
        <taxon>Actinopterygii</taxon>
        <taxon>Neopterygii</taxon>
        <taxon>Teleostei</taxon>
        <taxon>Anguilliformes</taxon>
        <taxon>Congridae</taxon>
        <taxon>Conger</taxon>
    </lineage>
</organism>
<protein>
    <recommendedName>
        <fullName evidence="9">U8 snoRNA-decapping enzyme</fullName>
        <ecNumber evidence="8">3.6.1.64</ecNumber>
    </recommendedName>
    <alternativeName>
        <fullName evidence="12">IDP phosphatase</fullName>
    </alternativeName>
    <alternativeName>
        <fullName evidence="10">Inosine diphosphate phosphatase</fullName>
    </alternativeName>
    <alternativeName>
        <fullName evidence="11">Nucleoside diphosphate-linked moiety X motif 16</fullName>
    </alternativeName>
    <alternativeName>
        <fullName evidence="13">m7GpppN-mRNA hydrolase</fullName>
    </alternativeName>
</protein>
<dbReference type="GO" id="GO:0140933">
    <property type="term" value="F:5'-(N(7)-methylguanosine 5'-triphospho)-[mRNA] hydrolase activity"/>
    <property type="evidence" value="ECO:0007669"/>
    <property type="project" value="UniProtKB-EC"/>
</dbReference>
<dbReference type="GO" id="GO:0030515">
    <property type="term" value="F:snoRNA binding"/>
    <property type="evidence" value="ECO:0007669"/>
    <property type="project" value="TreeGrafter"/>
</dbReference>
<dbReference type="EMBL" id="JAFJMO010000013">
    <property type="protein sequence ID" value="KAJ8259146.1"/>
    <property type="molecule type" value="Genomic_DNA"/>
</dbReference>
<dbReference type="OrthoDB" id="5950381at2759"/>
<dbReference type="GO" id="GO:0006402">
    <property type="term" value="P:mRNA catabolic process"/>
    <property type="evidence" value="ECO:0007669"/>
    <property type="project" value="TreeGrafter"/>
</dbReference>
<evidence type="ECO:0000256" key="13">
    <source>
        <dbReference type="ARBA" id="ARBA00043162"/>
    </source>
</evidence>
<dbReference type="InterPro" id="IPR000086">
    <property type="entry name" value="NUDIX_hydrolase_dom"/>
</dbReference>
<dbReference type="SUPFAM" id="SSF55811">
    <property type="entry name" value="Nudix"/>
    <property type="match status" value="1"/>
</dbReference>
<dbReference type="EC" id="3.6.1.64" evidence="8"/>
<accession>A0A9Q1D5T1</accession>
<name>A0A9Q1D5T1_CONCO</name>
<evidence type="ECO:0000256" key="11">
    <source>
        <dbReference type="ARBA" id="ARBA00041656"/>
    </source>
</evidence>
<dbReference type="InterPro" id="IPR015797">
    <property type="entry name" value="NUDIX_hydrolase-like_dom_sf"/>
</dbReference>
<comment type="cofactor">
    <cofactor evidence="1">
        <name>Co(2+)</name>
        <dbReference type="ChEBI" id="CHEBI:48828"/>
    </cofactor>
</comment>
<dbReference type="GO" id="GO:0016077">
    <property type="term" value="P:sno(s)RNA catabolic process"/>
    <property type="evidence" value="ECO:0007669"/>
    <property type="project" value="TreeGrafter"/>
</dbReference>
<dbReference type="Proteomes" id="UP001152803">
    <property type="component" value="Unassembled WGS sequence"/>
</dbReference>
<dbReference type="GO" id="GO:1990003">
    <property type="term" value="F:IDP phosphatase activity"/>
    <property type="evidence" value="ECO:0007669"/>
    <property type="project" value="UniProtKB-EC"/>
</dbReference>
<evidence type="ECO:0000256" key="12">
    <source>
        <dbReference type="ARBA" id="ARBA00042015"/>
    </source>
</evidence>
<keyword evidence="19" id="KW-1185">Reference proteome</keyword>
<dbReference type="Pfam" id="PF22327">
    <property type="entry name" value="Nudt16-like"/>
    <property type="match status" value="1"/>
</dbReference>
<dbReference type="Gene3D" id="3.90.79.10">
    <property type="entry name" value="Nucleoside Triphosphate Pyrophosphohydrolase"/>
    <property type="match status" value="1"/>
</dbReference>
<dbReference type="GO" id="GO:0009117">
    <property type="term" value="P:nucleotide metabolic process"/>
    <property type="evidence" value="ECO:0007669"/>
    <property type="project" value="UniProtKB-KW"/>
</dbReference>
<evidence type="ECO:0000313" key="19">
    <source>
        <dbReference type="Proteomes" id="UP001152803"/>
    </source>
</evidence>
<keyword evidence="6" id="KW-0539">Nucleus</keyword>
<evidence type="ECO:0000256" key="7">
    <source>
        <dbReference type="ARBA" id="ARBA00038173"/>
    </source>
</evidence>
<evidence type="ECO:0000256" key="3">
    <source>
        <dbReference type="ARBA" id="ARBA00004642"/>
    </source>
</evidence>
<comment type="similarity">
    <text evidence="7">Belongs to the Nudix hydrolase family. NUDT16 subfamily.</text>
</comment>
<dbReference type="GO" id="GO:0005654">
    <property type="term" value="C:nucleoplasm"/>
    <property type="evidence" value="ECO:0007669"/>
    <property type="project" value="UniProtKB-SubCell"/>
</dbReference>
<sequence length="198" mass="21420">MAGQEISKGESLLLKGHRHACHIMIHADTDAKLFGKTPIKHIVLMQMRFDGLLGFPGGLVNPGEETLEAGLSRELWEEIGVALKVGPEDHCSSCLALSPPNLVTHFYTKKLSEEEVREIERAAVSSAADHGLEVMGMFRVPLYCLKRGGGFPSFLLHAFVGSARSQLISGLRALGLLSPAQLQAALAKAEELRQSSSH</sequence>
<evidence type="ECO:0000256" key="8">
    <source>
        <dbReference type="ARBA" id="ARBA00038899"/>
    </source>
</evidence>
<evidence type="ECO:0000256" key="9">
    <source>
        <dbReference type="ARBA" id="ARBA00039871"/>
    </source>
</evidence>
<comment type="subcellular location">
    <subcellularLocation>
        <location evidence="2">Nucleus</location>
        <location evidence="2">Nucleolus</location>
    </subcellularLocation>
    <subcellularLocation>
        <location evidence="3">Nucleus</location>
        <location evidence="3">Nucleoplasm</location>
    </subcellularLocation>
</comment>
<evidence type="ECO:0000256" key="15">
    <source>
        <dbReference type="ARBA" id="ARBA00047875"/>
    </source>
</evidence>
<evidence type="ECO:0000256" key="4">
    <source>
        <dbReference type="ARBA" id="ARBA00022884"/>
    </source>
</evidence>
<dbReference type="InterPro" id="IPR054754">
    <property type="entry name" value="NudT16"/>
</dbReference>
<evidence type="ECO:0000256" key="14">
    <source>
        <dbReference type="ARBA" id="ARBA00047661"/>
    </source>
</evidence>
<reference evidence="18" key="1">
    <citation type="journal article" date="2023" name="Science">
        <title>Genome structures resolve the early diversification of teleost fishes.</title>
        <authorList>
            <person name="Parey E."/>
            <person name="Louis A."/>
            <person name="Montfort J."/>
            <person name="Bouchez O."/>
            <person name="Roques C."/>
            <person name="Iampietro C."/>
            <person name="Lluch J."/>
            <person name="Castinel A."/>
            <person name="Donnadieu C."/>
            <person name="Desvignes T."/>
            <person name="Floi Bucao C."/>
            <person name="Jouanno E."/>
            <person name="Wen M."/>
            <person name="Mejri S."/>
            <person name="Dirks R."/>
            <person name="Jansen H."/>
            <person name="Henkel C."/>
            <person name="Chen W.J."/>
            <person name="Zahm M."/>
            <person name="Cabau C."/>
            <person name="Klopp C."/>
            <person name="Thompson A.W."/>
            <person name="Robinson-Rechavi M."/>
            <person name="Braasch I."/>
            <person name="Lecointre G."/>
            <person name="Bobe J."/>
            <person name="Postlethwait J.H."/>
            <person name="Berthelot C."/>
            <person name="Roest Crollius H."/>
            <person name="Guiguen Y."/>
        </authorList>
    </citation>
    <scope>NUCLEOTIDE SEQUENCE</scope>
    <source>
        <strain evidence="18">Concon-B</strain>
    </source>
</reference>